<evidence type="ECO:0000313" key="4">
    <source>
        <dbReference type="Proteomes" id="UP000198723"/>
    </source>
</evidence>
<evidence type="ECO:0000259" key="2">
    <source>
        <dbReference type="Pfam" id="PF01757"/>
    </source>
</evidence>
<feature type="transmembrane region" description="Helical" evidence="1">
    <location>
        <begin position="246"/>
        <end position="263"/>
    </location>
</feature>
<accession>A0A1C3YB12</accession>
<feature type="transmembrane region" description="Helical" evidence="1">
    <location>
        <begin position="151"/>
        <end position="168"/>
    </location>
</feature>
<dbReference type="InterPro" id="IPR052734">
    <property type="entry name" value="Nod_factor_acetyltransferase"/>
</dbReference>
<feature type="transmembrane region" description="Helical" evidence="1">
    <location>
        <begin position="31"/>
        <end position="48"/>
    </location>
</feature>
<dbReference type="PANTHER" id="PTHR37312:SF1">
    <property type="entry name" value="MEMBRANE-BOUND ACYLTRANSFERASE YKRP-RELATED"/>
    <property type="match status" value="1"/>
</dbReference>
<keyword evidence="1" id="KW-0472">Membrane</keyword>
<organism evidence="3 4">
    <name type="scientific">Rhizobium aethiopicum</name>
    <dbReference type="NCBI Taxonomy" id="1138170"/>
    <lineage>
        <taxon>Bacteria</taxon>
        <taxon>Pseudomonadati</taxon>
        <taxon>Pseudomonadota</taxon>
        <taxon>Alphaproteobacteria</taxon>
        <taxon>Hyphomicrobiales</taxon>
        <taxon>Rhizobiaceae</taxon>
        <taxon>Rhizobium/Agrobacterium group</taxon>
        <taxon>Rhizobium</taxon>
    </lineage>
</organism>
<feature type="transmembrane region" description="Helical" evidence="1">
    <location>
        <begin position="309"/>
        <end position="328"/>
    </location>
</feature>
<gene>
    <name evidence="3" type="ORF">GA0061105_12124</name>
</gene>
<evidence type="ECO:0000313" key="3">
    <source>
        <dbReference type="EMBL" id="SCB61648.1"/>
    </source>
</evidence>
<keyword evidence="1" id="KW-1133">Transmembrane helix</keyword>
<reference evidence="3 4" key="1">
    <citation type="submission" date="2016-08" db="EMBL/GenBank/DDBJ databases">
        <authorList>
            <person name="Seilhamer J.J."/>
        </authorList>
    </citation>
    <scope>NUCLEOTIDE SEQUENCE [LARGE SCALE GENOMIC DNA]</scope>
    <source>
        <strain evidence="3 4">HBR26</strain>
    </source>
</reference>
<feature type="transmembrane region" description="Helical" evidence="1">
    <location>
        <begin position="220"/>
        <end position="240"/>
    </location>
</feature>
<feature type="transmembrane region" description="Helical" evidence="1">
    <location>
        <begin position="175"/>
        <end position="190"/>
    </location>
</feature>
<proteinExistence type="predicted"/>
<name>A0A1C3YB12_9HYPH</name>
<feature type="transmembrane region" description="Helical" evidence="1">
    <location>
        <begin position="283"/>
        <end position="303"/>
    </location>
</feature>
<evidence type="ECO:0000256" key="1">
    <source>
        <dbReference type="SAM" id="Phobius"/>
    </source>
</evidence>
<dbReference type="EMBL" id="FMAJ01000021">
    <property type="protein sequence ID" value="SCB61648.1"/>
    <property type="molecule type" value="Genomic_DNA"/>
</dbReference>
<feature type="transmembrane region" description="Helical" evidence="1">
    <location>
        <begin position="98"/>
        <end position="115"/>
    </location>
</feature>
<dbReference type="Pfam" id="PF01757">
    <property type="entry name" value="Acyl_transf_3"/>
    <property type="match status" value="1"/>
</dbReference>
<dbReference type="Proteomes" id="UP000198723">
    <property type="component" value="Unassembled WGS sequence"/>
</dbReference>
<protein>
    <submittedName>
        <fullName evidence="3">Fucose 4-O-acetylase</fullName>
    </submittedName>
</protein>
<dbReference type="RefSeq" id="WP_092754154.1">
    <property type="nucleotide sequence ID" value="NZ_FMAJ01000021.1"/>
</dbReference>
<dbReference type="PANTHER" id="PTHR37312">
    <property type="entry name" value="MEMBRANE-BOUND ACYLTRANSFERASE YKRP-RELATED"/>
    <property type="match status" value="1"/>
</dbReference>
<dbReference type="GO" id="GO:0016747">
    <property type="term" value="F:acyltransferase activity, transferring groups other than amino-acyl groups"/>
    <property type="evidence" value="ECO:0007669"/>
    <property type="project" value="InterPro"/>
</dbReference>
<keyword evidence="1" id="KW-0812">Transmembrane</keyword>
<feature type="transmembrane region" description="Helical" evidence="1">
    <location>
        <begin position="68"/>
        <end position="86"/>
    </location>
</feature>
<dbReference type="STRING" id="1138170.GA0061105_12124"/>
<dbReference type="AlphaFoldDB" id="A0A1C3YB12"/>
<sequence>MTSAPMAVPESKRAAVSVEREKLLDIERGKGLGILLVVYGHLVMQGTLGEQAWYQATKSAIYTFHMPFFMYLSGFVFFFTGAHNALDRNFGQFFAKRFDRLLIPFIVMCLINVFGKQIAETFVHVDDGVSGFWQGPWAVISNSPNNPTISIWYLLVLFVYSVLTPLLWRLSSRQIGILFLFSLAIFFIPASERFYVARILSYFVFFVAGMLICKYSEYALTIFTKYILLWLVVFAAALYIGRSFPYWLLFCGAASIPFLHALVRLPFFENDKILLWLGQNSMVIYLFNTIFIGIAKGVYVKILPYHGPWFAFMIVILMIAGTLLPILAKMTLQAVPMAGPIYKYVR</sequence>
<dbReference type="InterPro" id="IPR002656">
    <property type="entry name" value="Acyl_transf_3_dom"/>
</dbReference>
<feature type="transmembrane region" description="Helical" evidence="1">
    <location>
        <begin position="196"/>
        <end position="213"/>
    </location>
</feature>
<feature type="domain" description="Acyltransferase 3" evidence="2">
    <location>
        <begin position="26"/>
        <end position="324"/>
    </location>
</feature>